<accession>A0A7C5RIT5</accession>
<comment type="similarity">
    <text evidence="1 4">Belongs to the DNA mismatch repair MutL/HexB family.</text>
</comment>
<dbReference type="Pfam" id="PF13589">
    <property type="entry name" value="HATPase_c_3"/>
    <property type="match status" value="1"/>
</dbReference>
<dbReference type="InterPro" id="IPR020568">
    <property type="entry name" value="Ribosomal_Su5_D2-typ_SF"/>
</dbReference>
<sequence>MKGSVVHMGKTRIKRLPDEVISKIAAGEVVTNPASVVKELVENSVDAGASRVEIQIRNGGKSYIKVSDNGIGMPKEELALAVQRYTTSKIETLEDIYKITSYGFRGEALASIAEVSRLVITSSNGDESARLEVVGGKVVKLSDFFRERGTTVEVYDLFFNVPARRRFLSSEKVETRMVTEMVERFLVALPSVELLYKVEDEVVYFSGPSGLSERFTTVFPEVRELREFEEETVFGKVRGVISSPQYFRKNRTGQMFFVNGRFVLDSLLNSALERGYGESIAHGGKPYAVLFLEISPDRVDVNIHPQKLQVKFSDAQGVYNEVIRVVRDQVRRFTGFTMFVERSASDSSSAGGQITRVEYEDRFSSGINTTVKESTRLITEKAPDSEYSNLDSSWNMDSHIRENLGSKTRQFAVQLPYLFADEFTNIPSNYLIVKERYVIFEDADGLAIMDFHAAHERLLFEKFKNREFSTQRLLIPVELKLSKSMLDTLVTLEGQLKDLGFDFSINGDEVKVIQIPSLLKVTEITDVLIELIDEYRLPFQRPTSMLHTLASKACKSAVKTGDKLTVEEIKQLLKEVKSRGSLTCPHGRPIIMKIKFSELDSFFGR</sequence>
<dbReference type="GO" id="GO:0140664">
    <property type="term" value="F:ATP-dependent DNA damage sensor activity"/>
    <property type="evidence" value="ECO:0007669"/>
    <property type="project" value="InterPro"/>
</dbReference>
<name>A0A7C5RIT5_9BACT</name>
<dbReference type="Gene3D" id="3.30.565.10">
    <property type="entry name" value="Histidine kinase-like ATPase, C-terminal domain"/>
    <property type="match status" value="1"/>
</dbReference>
<protein>
    <recommendedName>
        <fullName evidence="4">DNA mismatch repair protein MutL</fullName>
    </recommendedName>
</protein>
<dbReference type="AlphaFoldDB" id="A0A7C5RIT5"/>
<dbReference type="GO" id="GO:0032300">
    <property type="term" value="C:mismatch repair complex"/>
    <property type="evidence" value="ECO:0007669"/>
    <property type="project" value="InterPro"/>
</dbReference>
<evidence type="ECO:0000256" key="1">
    <source>
        <dbReference type="ARBA" id="ARBA00006082"/>
    </source>
</evidence>
<dbReference type="CDD" id="cd16926">
    <property type="entry name" value="HATPase_MutL-MLH-PMS-like"/>
    <property type="match status" value="1"/>
</dbReference>
<dbReference type="EMBL" id="DSZY01000028">
    <property type="protein sequence ID" value="HGU40716.1"/>
    <property type="molecule type" value="Genomic_DNA"/>
</dbReference>
<dbReference type="GO" id="GO:0005524">
    <property type="term" value="F:ATP binding"/>
    <property type="evidence" value="ECO:0007669"/>
    <property type="project" value="InterPro"/>
</dbReference>
<dbReference type="InterPro" id="IPR002099">
    <property type="entry name" value="MutL/Mlh/PMS"/>
</dbReference>
<keyword evidence="7" id="KW-0540">Nuclease</keyword>
<evidence type="ECO:0000259" key="6">
    <source>
        <dbReference type="SMART" id="SM01340"/>
    </source>
</evidence>
<dbReference type="InterPro" id="IPR014790">
    <property type="entry name" value="MutL_C"/>
</dbReference>
<proteinExistence type="inferred from homology"/>
<dbReference type="Gene3D" id="3.30.230.10">
    <property type="match status" value="1"/>
</dbReference>
<dbReference type="InterPro" id="IPR038973">
    <property type="entry name" value="MutL/Mlh/Pms-like"/>
</dbReference>
<dbReference type="InterPro" id="IPR014762">
    <property type="entry name" value="DNA_mismatch_repair_CS"/>
</dbReference>
<dbReference type="InterPro" id="IPR020667">
    <property type="entry name" value="DNA_mismatch_repair_MutL"/>
</dbReference>
<dbReference type="PANTHER" id="PTHR10073:SF12">
    <property type="entry name" value="DNA MISMATCH REPAIR PROTEIN MLH1"/>
    <property type="match status" value="1"/>
</dbReference>
<dbReference type="Gene3D" id="3.30.1540.20">
    <property type="entry name" value="MutL, C-terminal domain, dimerisation subdomain"/>
    <property type="match status" value="1"/>
</dbReference>
<dbReference type="InterPro" id="IPR014721">
    <property type="entry name" value="Ribsml_uS5_D2-typ_fold_subgr"/>
</dbReference>
<keyword evidence="2 4" id="KW-0227">DNA damage</keyword>
<dbReference type="HAMAP" id="MF_00149">
    <property type="entry name" value="DNA_mis_repair"/>
    <property type="match status" value="1"/>
</dbReference>
<dbReference type="CDD" id="cd00782">
    <property type="entry name" value="MutL_Trans"/>
    <property type="match status" value="1"/>
</dbReference>
<dbReference type="NCBIfam" id="TIGR00585">
    <property type="entry name" value="mutl"/>
    <property type="match status" value="1"/>
</dbReference>
<comment type="function">
    <text evidence="4">This protein is involved in the repair of mismatches in DNA. It is required for dam-dependent methyl-directed DNA mismatch repair. May act as a 'molecular matchmaker', a protein that promotes the formation of a stable complex between two or more DNA-binding proteins in an ATP-dependent manner without itself being part of a final effector complex.</text>
</comment>
<keyword evidence="7" id="KW-0378">Hydrolase</keyword>
<dbReference type="InterPro" id="IPR042120">
    <property type="entry name" value="MutL_C_dimsub"/>
</dbReference>
<dbReference type="FunFam" id="3.30.565.10:FF:000003">
    <property type="entry name" value="DNA mismatch repair endonuclease MutL"/>
    <property type="match status" value="1"/>
</dbReference>
<dbReference type="InterPro" id="IPR037198">
    <property type="entry name" value="MutL_C_sf"/>
</dbReference>
<dbReference type="PANTHER" id="PTHR10073">
    <property type="entry name" value="DNA MISMATCH REPAIR PROTEIN MLH, PMS, MUTL"/>
    <property type="match status" value="1"/>
</dbReference>
<reference evidence="7" key="1">
    <citation type="journal article" date="2020" name="mSystems">
        <title>Genome- and Community-Level Interaction Insights into Carbon Utilization and Element Cycling Functions of Hydrothermarchaeota in Hydrothermal Sediment.</title>
        <authorList>
            <person name="Zhou Z."/>
            <person name="Liu Y."/>
            <person name="Xu W."/>
            <person name="Pan J."/>
            <person name="Luo Z.H."/>
            <person name="Li M."/>
        </authorList>
    </citation>
    <scope>NUCLEOTIDE SEQUENCE [LARGE SCALE GENOMIC DNA]</scope>
    <source>
        <strain evidence="7">SpSt-609</strain>
    </source>
</reference>
<dbReference type="Pfam" id="PF01119">
    <property type="entry name" value="DNA_mis_repair"/>
    <property type="match status" value="1"/>
</dbReference>
<dbReference type="GO" id="GO:0004519">
    <property type="term" value="F:endonuclease activity"/>
    <property type="evidence" value="ECO:0007669"/>
    <property type="project" value="UniProtKB-KW"/>
</dbReference>
<dbReference type="InterPro" id="IPR042121">
    <property type="entry name" value="MutL_C_regsub"/>
</dbReference>
<comment type="caution">
    <text evidence="7">The sequence shown here is derived from an EMBL/GenBank/DDBJ whole genome shotgun (WGS) entry which is preliminary data.</text>
</comment>
<feature type="domain" description="DNA mismatch repair protein S5" evidence="6">
    <location>
        <begin position="215"/>
        <end position="331"/>
    </location>
</feature>
<dbReference type="InterPro" id="IPR013507">
    <property type="entry name" value="DNA_mismatch_S5_2-like"/>
</dbReference>
<dbReference type="GO" id="GO:0030983">
    <property type="term" value="F:mismatched DNA binding"/>
    <property type="evidence" value="ECO:0007669"/>
    <property type="project" value="InterPro"/>
</dbReference>
<evidence type="ECO:0000313" key="7">
    <source>
        <dbReference type="EMBL" id="HGU40716.1"/>
    </source>
</evidence>
<dbReference type="SUPFAM" id="SSF118116">
    <property type="entry name" value="DNA mismatch repair protein MutL"/>
    <property type="match status" value="1"/>
</dbReference>
<gene>
    <name evidence="4 7" type="primary">mutL</name>
    <name evidence="7" type="ORF">ENT77_05915</name>
</gene>
<evidence type="ECO:0000256" key="4">
    <source>
        <dbReference type="HAMAP-Rule" id="MF_00149"/>
    </source>
</evidence>
<dbReference type="SMART" id="SM00853">
    <property type="entry name" value="MutL_C"/>
    <property type="match status" value="1"/>
</dbReference>
<dbReference type="Pfam" id="PF08676">
    <property type="entry name" value="MutL_C"/>
    <property type="match status" value="1"/>
</dbReference>
<dbReference type="Gene3D" id="3.30.1370.100">
    <property type="entry name" value="MutL, C-terminal domain, regulatory subdomain"/>
    <property type="match status" value="1"/>
</dbReference>
<dbReference type="SUPFAM" id="SSF54211">
    <property type="entry name" value="Ribosomal protein S5 domain 2-like"/>
    <property type="match status" value="1"/>
</dbReference>
<evidence type="ECO:0000259" key="5">
    <source>
        <dbReference type="SMART" id="SM00853"/>
    </source>
</evidence>
<feature type="domain" description="MutL C-terminal dimerisation" evidence="5">
    <location>
        <begin position="430"/>
        <end position="564"/>
    </location>
</feature>
<dbReference type="GO" id="GO:0006298">
    <property type="term" value="P:mismatch repair"/>
    <property type="evidence" value="ECO:0007669"/>
    <property type="project" value="UniProtKB-UniRule"/>
</dbReference>
<evidence type="ECO:0000256" key="2">
    <source>
        <dbReference type="ARBA" id="ARBA00022763"/>
    </source>
</evidence>
<dbReference type="SUPFAM" id="SSF55874">
    <property type="entry name" value="ATPase domain of HSP90 chaperone/DNA topoisomerase II/histidine kinase"/>
    <property type="match status" value="1"/>
</dbReference>
<evidence type="ECO:0000256" key="3">
    <source>
        <dbReference type="ARBA" id="ARBA00023204"/>
    </source>
</evidence>
<organism evidence="7">
    <name type="scientific">Fervidobacterium thailandense</name>
    <dbReference type="NCBI Taxonomy" id="1008305"/>
    <lineage>
        <taxon>Bacteria</taxon>
        <taxon>Thermotogati</taxon>
        <taxon>Thermotogota</taxon>
        <taxon>Thermotogae</taxon>
        <taxon>Thermotogales</taxon>
        <taxon>Fervidobacteriaceae</taxon>
        <taxon>Fervidobacterium</taxon>
    </lineage>
</organism>
<dbReference type="PROSITE" id="PS00058">
    <property type="entry name" value="DNA_MISMATCH_REPAIR_1"/>
    <property type="match status" value="1"/>
</dbReference>
<dbReference type="GO" id="GO:0016887">
    <property type="term" value="F:ATP hydrolysis activity"/>
    <property type="evidence" value="ECO:0007669"/>
    <property type="project" value="InterPro"/>
</dbReference>
<dbReference type="SMART" id="SM01340">
    <property type="entry name" value="DNA_mis_repair"/>
    <property type="match status" value="1"/>
</dbReference>
<keyword evidence="7" id="KW-0255">Endonuclease</keyword>
<dbReference type="InterPro" id="IPR036890">
    <property type="entry name" value="HATPase_C_sf"/>
</dbReference>
<keyword evidence="3 4" id="KW-0234">DNA repair</keyword>